<dbReference type="CDD" id="cd13131">
    <property type="entry name" value="MATE_NorM_like"/>
    <property type="match status" value="1"/>
</dbReference>
<evidence type="ECO:0000313" key="11">
    <source>
        <dbReference type="EMBL" id="AMY10318.1"/>
    </source>
</evidence>
<dbReference type="Pfam" id="PF01554">
    <property type="entry name" value="MatE"/>
    <property type="match status" value="2"/>
</dbReference>
<keyword evidence="6 10" id="KW-1133">Transmembrane helix</keyword>
<accession>A0A143PQC3</accession>
<feature type="transmembrane region" description="Helical" evidence="10">
    <location>
        <begin position="277"/>
        <end position="304"/>
    </location>
</feature>
<dbReference type="GO" id="GO:0005886">
    <property type="term" value="C:plasma membrane"/>
    <property type="evidence" value="ECO:0007669"/>
    <property type="project" value="UniProtKB-SubCell"/>
</dbReference>
<feature type="transmembrane region" description="Helical" evidence="10">
    <location>
        <begin position="91"/>
        <end position="112"/>
    </location>
</feature>
<proteinExistence type="predicted"/>
<feature type="transmembrane region" description="Helical" evidence="10">
    <location>
        <begin position="44"/>
        <end position="70"/>
    </location>
</feature>
<keyword evidence="5 10" id="KW-0812">Transmembrane</keyword>
<feature type="transmembrane region" description="Helical" evidence="10">
    <location>
        <begin position="162"/>
        <end position="185"/>
    </location>
</feature>
<comment type="subcellular location">
    <subcellularLocation>
        <location evidence="1">Cell membrane</location>
        <topology evidence="1">Multi-pass membrane protein</topology>
    </subcellularLocation>
</comment>
<dbReference type="AlphaFoldDB" id="A0A143PQC3"/>
<feature type="transmembrane region" description="Helical" evidence="10">
    <location>
        <begin position="349"/>
        <end position="368"/>
    </location>
</feature>
<keyword evidence="8 10" id="KW-0472">Membrane</keyword>
<feature type="transmembrane region" description="Helical" evidence="10">
    <location>
        <begin position="197"/>
        <end position="218"/>
    </location>
</feature>
<dbReference type="InterPro" id="IPR050222">
    <property type="entry name" value="MATE_MdtK"/>
</dbReference>
<dbReference type="EMBL" id="CP015136">
    <property type="protein sequence ID" value="AMY10318.1"/>
    <property type="molecule type" value="Genomic_DNA"/>
</dbReference>
<dbReference type="PANTHER" id="PTHR43298:SF2">
    <property type="entry name" value="FMN_FAD EXPORTER YEEO-RELATED"/>
    <property type="match status" value="1"/>
</dbReference>
<keyword evidence="7" id="KW-0406">Ion transport</keyword>
<keyword evidence="2" id="KW-0813">Transport</keyword>
<evidence type="ECO:0000313" key="12">
    <source>
        <dbReference type="Proteomes" id="UP000076079"/>
    </source>
</evidence>
<reference evidence="12" key="2">
    <citation type="submission" date="2016-04" db="EMBL/GenBank/DDBJ databases">
        <title>First Complete Genome Sequence of a Subdivision 6 Acidobacterium.</title>
        <authorList>
            <person name="Huang S."/>
            <person name="Vieira S."/>
            <person name="Bunk B."/>
            <person name="Riedel T."/>
            <person name="Sproeer C."/>
            <person name="Overmann J."/>
        </authorList>
    </citation>
    <scope>NUCLEOTIDE SEQUENCE [LARGE SCALE GENOMIC DNA]</scope>
    <source>
        <strain evidence="12">DSM 100886 HEG_-6_39</strain>
    </source>
</reference>
<dbReference type="PIRSF" id="PIRSF006603">
    <property type="entry name" value="DinF"/>
    <property type="match status" value="1"/>
</dbReference>
<feature type="transmembrane region" description="Helical" evidence="10">
    <location>
        <begin position="389"/>
        <end position="407"/>
    </location>
</feature>
<evidence type="ECO:0000256" key="10">
    <source>
        <dbReference type="SAM" id="Phobius"/>
    </source>
</evidence>
<reference evidence="11 12" key="1">
    <citation type="journal article" date="2016" name="Genome Announc.">
        <title>First Complete Genome Sequence of a Subdivision 6 Acidobacterium Strain.</title>
        <authorList>
            <person name="Huang S."/>
            <person name="Vieira S."/>
            <person name="Bunk B."/>
            <person name="Riedel T."/>
            <person name="Sproer C."/>
            <person name="Overmann J."/>
        </authorList>
    </citation>
    <scope>NUCLEOTIDE SEQUENCE [LARGE SCALE GENOMIC DNA]</scope>
    <source>
        <strain evidence="12">DSM 100886 HEG_-6_39</strain>
    </source>
</reference>
<evidence type="ECO:0000256" key="3">
    <source>
        <dbReference type="ARBA" id="ARBA00022449"/>
    </source>
</evidence>
<evidence type="ECO:0000256" key="8">
    <source>
        <dbReference type="ARBA" id="ARBA00023136"/>
    </source>
</evidence>
<evidence type="ECO:0000256" key="5">
    <source>
        <dbReference type="ARBA" id="ARBA00022692"/>
    </source>
</evidence>
<dbReference type="PANTHER" id="PTHR43298">
    <property type="entry name" value="MULTIDRUG RESISTANCE PROTEIN NORM-RELATED"/>
    <property type="match status" value="1"/>
</dbReference>
<feature type="transmembrane region" description="Helical" evidence="10">
    <location>
        <begin position="132"/>
        <end position="150"/>
    </location>
</feature>
<dbReference type="GO" id="GO:0006811">
    <property type="term" value="P:monoatomic ion transport"/>
    <property type="evidence" value="ECO:0007669"/>
    <property type="project" value="UniProtKB-KW"/>
</dbReference>
<feature type="transmembrane region" description="Helical" evidence="10">
    <location>
        <begin position="413"/>
        <end position="437"/>
    </location>
</feature>
<evidence type="ECO:0000256" key="9">
    <source>
        <dbReference type="ARBA" id="ARBA00031636"/>
    </source>
</evidence>
<name>A0A143PQC3_LUTPR</name>
<dbReference type="NCBIfam" id="TIGR00797">
    <property type="entry name" value="matE"/>
    <property type="match status" value="1"/>
</dbReference>
<keyword evidence="12" id="KW-1185">Reference proteome</keyword>
<sequence>MAVRGSFVREALLPMIRLALPVIAAELGWMSMGVVDTVMVGPLGAAALGGTGIGSVLFVAVGVFGMGLLLGMDTTVSQAFGAGKRAQCDQWLVAGLWVAVLVTPPLAAVLYLMQLALPSFGFHPQVLPHVQAYFPVVALSLPPLLLYAALRRYLQALSRVGVIAFTLVSANLVNVLVNWVLIYGIGPFPELGVVGAAWATVLSRLYMVAVLATAAWRLHRGESLPRMSLALPVERVRRLLTLGLPAAAHLTFEVGVFSAVTAIAGQLEPDALAAHNIALNIASVVFMVPLGISAAAAVLVGQHVGAGDAAGARRAGWAAILVALAFMGSSAVAFLVAPGGFIRLYTREIAVIAIGSQLLGVAAAFQLFDGLQVTTTGALRGLGETRVPMVISLVGYWVSGLPLAWWLCFKAGYGVIGLWLGLAASLFFVGTCLLCLWRVRIGQAVRGVAALTVTST</sequence>
<evidence type="ECO:0000256" key="6">
    <source>
        <dbReference type="ARBA" id="ARBA00022989"/>
    </source>
</evidence>
<feature type="transmembrane region" description="Helical" evidence="10">
    <location>
        <begin position="239"/>
        <end position="265"/>
    </location>
</feature>
<feature type="transmembrane region" description="Helical" evidence="10">
    <location>
        <begin position="316"/>
        <end position="337"/>
    </location>
</feature>
<organism evidence="11 12">
    <name type="scientific">Luteitalea pratensis</name>
    <dbReference type="NCBI Taxonomy" id="1855912"/>
    <lineage>
        <taxon>Bacteria</taxon>
        <taxon>Pseudomonadati</taxon>
        <taxon>Acidobacteriota</taxon>
        <taxon>Vicinamibacteria</taxon>
        <taxon>Vicinamibacterales</taxon>
        <taxon>Vicinamibacteraceae</taxon>
        <taxon>Luteitalea</taxon>
    </lineage>
</organism>
<evidence type="ECO:0000256" key="4">
    <source>
        <dbReference type="ARBA" id="ARBA00022475"/>
    </source>
</evidence>
<dbReference type="InterPro" id="IPR002528">
    <property type="entry name" value="MATE_fam"/>
</dbReference>
<keyword evidence="4" id="KW-1003">Cell membrane</keyword>
<dbReference type="OrthoDB" id="9780160at2"/>
<evidence type="ECO:0000256" key="1">
    <source>
        <dbReference type="ARBA" id="ARBA00004651"/>
    </source>
</evidence>
<dbReference type="Proteomes" id="UP000076079">
    <property type="component" value="Chromosome"/>
</dbReference>
<protein>
    <recommendedName>
        <fullName evidence="9">Multidrug-efflux transporter</fullName>
    </recommendedName>
</protein>
<dbReference type="KEGG" id="abac:LuPra_03548"/>
<dbReference type="GO" id="GO:0015297">
    <property type="term" value="F:antiporter activity"/>
    <property type="evidence" value="ECO:0007669"/>
    <property type="project" value="UniProtKB-KW"/>
</dbReference>
<dbReference type="RefSeq" id="WP_157899340.1">
    <property type="nucleotide sequence ID" value="NZ_CP015136.1"/>
</dbReference>
<dbReference type="STRING" id="1855912.LuPra_03548"/>
<dbReference type="GO" id="GO:0042910">
    <property type="term" value="F:xenobiotic transmembrane transporter activity"/>
    <property type="evidence" value="ECO:0007669"/>
    <property type="project" value="InterPro"/>
</dbReference>
<dbReference type="InterPro" id="IPR048279">
    <property type="entry name" value="MdtK-like"/>
</dbReference>
<keyword evidence="3" id="KW-0050">Antiport</keyword>
<gene>
    <name evidence="11" type="primary">norM</name>
    <name evidence="11" type="ORF">LuPra_03548</name>
</gene>
<feature type="transmembrane region" description="Helical" evidence="10">
    <location>
        <begin position="12"/>
        <end position="32"/>
    </location>
</feature>
<evidence type="ECO:0000256" key="2">
    <source>
        <dbReference type="ARBA" id="ARBA00022448"/>
    </source>
</evidence>
<evidence type="ECO:0000256" key="7">
    <source>
        <dbReference type="ARBA" id="ARBA00023065"/>
    </source>
</evidence>